<keyword evidence="2" id="KW-0489">Methyltransferase</keyword>
<dbReference type="InterPro" id="IPR029063">
    <property type="entry name" value="SAM-dependent_MTases_sf"/>
</dbReference>
<dbReference type="SUPFAM" id="SSF53335">
    <property type="entry name" value="S-adenosyl-L-methionine-dependent methyltransferases"/>
    <property type="match status" value="1"/>
</dbReference>
<dbReference type="InterPro" id="IPR013216">
    <property type="entry name" value="Methyltransf_11"/>
</dbReference>
<evidence type="ECO:0000313" key="3">
    <source>
        <dbReference type="Proteomes" id="UP000268727"/>
    </source>
</evidence>
<evidence type="ECO:0000313" key="2">
    <source>
        <dbReference type="EMBL" id="ROP35735.1"/>
    </source>
</evidence>
<name>A0A3N1GZJ5_9PSEU</name>
<dbReference type="EMBL" id="RJKM01000001">
    <property type="protein sequence ID" value="ROP35735.1"/>
    <property type="molecule type" value="Genomic_DNA"/>
</dbReference>
<dbReference type="Gene3D" id="3.40.50.150">
    <property type="entry name" value="Vaccinia Virus protein VP39"/>
    <property type="match status" value="1"/>
</dbReference>
<dbReference type="GO" id="GO:0032259">
    <property type="term" value="P:methylation"/>
    <property type="evidence" value="ECO:0007669"/>
    <property type="project" value="UniProtKB-KW"/>
</dbReference>
<reference evidence="2 3" key="1">
    <citation type="submission" date="2018-11" db="EMBL/GenBank/DDBJ databases">
        <title>Sequencing the genomes of 1000 actinobacteria strains.</title>
        <authorList>
            <person name="Klenk H.-P."/>
        </authorList>
    </citation>
    <scope>NUCLEOTIDE SEQUENCE [LARGE SCALE GENOMIC DNA]</scope>
    <source>
        <strain evidence="2 3">DSM 44231</strain>
    </source>
</reference>
<accession>A0A3N1GZJ5</accession>
<evidence type="ECO:0000259" key="1">
    <source>
        <dbReference type="Pfam" id="PF08241"/>
    </source>
</evidence>
<sequence length="252" mass="27760">MTHLETRMSARTQAHYERFPFVQGGERRVRHWVRRLRPFLPDAVLHGSTVLDAGCGSGEVSRGLFDRGAQVVAFDLTSTATGRTCLLNPGALVCQADVLHLPLPDGAVDHSVSVGVLHHTPDCLAGLRELARVTRPGGSIVVMLYARWTPYHAVYAATGPLRRRVEVTVLDRVPRWCWHVVRFIVAAQVGQRLGDEQLKGLVADQVWTPRATFCSARTIALWAAALGLVVHRRKPLFLHANLVELRHAGATG</sequence>
<dbReference type="Pfam" id="PF08241">
    <property type="entry name" value="Methyltransf_11"/>
    <property type="match status" value="1"/>
</dbReference>
<feature type="domain" description="Methyltransferase type 11" evidence="1">
    <location>
        <begin position="51"/>
        <end position="142"/>
    </location>
</feature>
<dbReference type="CDD" id="cd02440">
    <property type="entry name" value="AdoMet_MTases"/>
    <property type="match status" value="1"/>
</dbReference>
<dbReference type="AlphaFoldDB" id="A0A3N1GZJ5"/>
<keyword evidence="3" id="KW-1185">Reference proteome</keyword>
<dbReference type="RefSeq" id="WP_170184945.1">
    <property type="nucleotide sequence ID" value="NZ_RJKM01000001.1"/>
</dbReference>
<dbReference type="GO" id="GO:0008757">
    <property type="term" value="F:S-adenosylmethionine-dependent methyltransferase activity"/>
    <property type="evidence" value="ECO:0007669"/>
    <property type="project" value="InterPro"/>
</dbReference>
<organism evidence="2 3">
    <name type="scientific">Saccharothrix texasensis</name>
    <dbReference type="NCBI Taxonomy" id="103734"/>
    <lineage>
        <taxon>Bacteria</taxon>
        <taxon>Bacillati</taxon>
        <taxon>Actinomycetota</taxon>
        <taxon>Actinomycetes</taxon>
        <taxon>Pseudonocardiales</taxon>
        <taxon>Pseudonocardiaceae</taxon>
        <taxon>Saccharothrix</taxon>
    </lineage>
</organism>
<keyword evidence="2" id="KW-0808">Transferase</keyword>
<comment type="caution">
    <text evidence="2">The sequence shown here is derived from an EMBL/GenBank/DDBJ whole genome shotgun (WGS) entry which is preliminary data.</text>
</comment>
<dbReference type="Proteomes" id="UP000268727">
    <property type="component" value="Unassembled WGS sequence"/>
</dbReference>
<gene>
    <name evidence="2" type="ORF">EDD40_0986</name>
</gene>
<dbReference type="PANTHER" id="PTHR43591">
    <property type="entry name" value="METHYLTRANSFERASE"/>
    <property type="match status" value="1"/>
</dbReference>
<protein>
    <submittedName>
        <fullName evidence="2">Methyltransferase family protein</fullName>
    </submittedName>
</protein>
<proteinExistence type="predicted"/>